<dbReference type="AlphaFoldDB" id="A0A645IQV4"/>
<name>A0A645IQV4_9ZZZZ</name>
<gene>
    <name evidence="1" type="ORF">SDC9_201397</name>
</gene>
<reference evidence="1" key="1">
    <citation type="submission" date="2019-08" db="EMBL/GenBank/DDBJ databases">
        <authorList>
            <person name="Kucharzyk K."/>
            <person name="Murdoch R.W."/>
            <person name="Higgins S."/>
            <person name="Loffler F."/>
        </authorList>
    </citation>
    <scope>NUCLEOTIDE SEQUENCE</scope>
</reference>
<evidence type="ECO:0000313" key="1">
    <source>
        <dbReference type="EMBL" id="MPN53731.1"/>
    </source>
</evidence>
<organism evidence="1">
    <name type="scientific">bioreactor metagenome</name>
    <dbReference type="NCBI Taxonomy" id="1076179"/>
    <lineage>
        <taxon>unclassified sequences</taxon>
        <taxon>metagenomes</taxon>
        <taxon>ecological metagenomes</taxon>
    </lineage>
</organism>
<dbReference type="EMBL" id="VSSQ01121176">
    <property type="protein sequence ID" value="MPN53731.1"/>
    <property type="molecule type" value="Genomic_DNA"/>
</dbReference>
<accession>A0A645IQV4</accession>
<sequence length="77" mass="8965">MFFPVFADGTKEMKMYQYILDHGGRVMLYTTSDVPARDRTMVVRLPKFRESLMPMVESIAAETFLGMLFGPDWIKDH</sequence>
<protein>
    <submittedName>
        <fullName evidence="1">Uncharacterized protein</fullName>
    </submittedName>
</protein>
<comment type="caution">
    <text evidence="1">The sequence shown here is derived from an EMBL/GenBank/DDBJ whole genome shotgun (WGS) entry which is preliminary data.</text>
</comment>
<proteinExistence type="predicted"/>